<dbReference type="PANTHER" id="PTHR28532">
    <property type="entry name" value="GEO13458P1"/>
    <property type="match status" value="1"/>
</dbReference>
<evidence type="ECO:0000313" key="4">
    <source>
        <dbReference type="Proteomes" id="UP000794436"/>
    </source>
</evidence>
<name>A0A8K1CMQ5_PYTOL</name>
<organism evidence="3 4">
    <name type="scientific">Pythium oligandrum</name>
    <name type="common">Mycoparasitic fungus</name>
    <dbReference type="NCBI Taxonomy" id="41045"/>
    <lineage>
        <taxon>Eukaryota</taxon>
        <taxon>Sar</taxon>
        <taxon>Stramenopiles</taxon>
        <taxon>Oomycota</taxon>
        <taxon>Peronosporomycetes</taxon>
        <taxon>Pythiales</taxon>
        <taxon>Pythiaceae</taxon>
        <taxon>Pythium</taxon>
    </lineage>
</organism>
<feature type="domain" description="Essential protein Yae1 N-terminal" evidence="2">
    <location>
        <begin position="25"/>
        <end position="58"/>
    </location>
</feature>
<comment type="similarity">
    <text evidence="1">Belongs to the LTO1 family.</text>
</comment>
<accession>A0A8K1CMQ5</accession>
<dbReference type="PANTHER" id="PTHR28532:SF1">
    <property type="entry name" value="ORAL CANCER OVEREXPRESSED 1"/>
    <property type="match status" value="1"/>
</dbReference>
<proteinExistence type="inferred from homology"/>
<dbReference type="InterPro" id="IPR019191">
    <property type="entry name" value="Essential_protein_Yae1_N"/>
</dbReference>
<dbReference type="OrthoDB" id="48036at2759"/>
<protein>
    <recommendedName>
        <fullName evidence="2">Essential protein Yae1 N-terminal domain-containing protein</fullName>
    </recommendedName>
</protein>
<evidence type="ECO:0000259" key="2">
    <source>
        <dbReference type="Pfam" id="PF09811"/>
    </source>
</evidence>
<sequence length="142" mass="15929">MDITDAFDEISGWEEQLIAQGEELGIEKGRELGVEEGRELGLIKGTEIGSEVGFYRGCYATWKHMIESEELKSRISDRAGKSIASFGVLIESFELKNIVDEDIMHKLLGIRAKFKVITALLGLKNDLVFSSEDIHAHKHMSF</sequence>
<keyword evidence="4" id="KW-1185">Reference proteome</keyword>
<reference evidence="3" key="1">
    <citation type="submission" date="2019-03" db="EMBL/GenBank/DDBJ databases">
        <title>Long read genome sequence of the mycoparasitic Pythium oligandrum ATCC 38472 isolated from sugarbeet rhizosphere.</title>
        <authorList>
            <person name="Gaulin E."/>
        </authorList>
    </citation>
    <scope>NUCLEOTIDE SEQUENCE</scope>
    <source>
        <strain evidence="3">ATCC 38472_TT</strain>
    </source>
</reference>
<gene>
    <name evidence="3" type="ORF">Poli38472_004104</name>
</gene>
<dbReference type="EMBL" id="SPLM01000036">
    <property type="protein sequence ID" value="TMW66339.1"/>
    <property type="molecule type" value="Genomic_DNA"/>
</dbReference>
<dbReference type="AlphaFoldDB" id="A0A8K1CMQ5"/>
<comment type="caution">
    <text evidence="3">The sequence shown here is derived from an EMBL/GenBank/DDBJ whole genome shotgun (WGS) entry which is preliminary data.</text>
</comment>
<evidence type="ECO:0000313" key="3">
    <source>
        <dbReference type="EMBL" id="TMW66339.1"/>
    </source>
</evidence>
<dbReference type="Proteomes" id="UP000794436">
    <property type="component" value="Unassembled WGS sequence"/>
</dbReference>
<dbReference type="Pfam" id="PF09811">
    <property type="entry name" value="Yae1_N"/>
    <property type="match status" value="1"/>
</dbReference>
<dbReference type="InterPro" id="IPR052436">
    <property type="entry name" value="LTO1_adapter"/>
</dbReference>
<evidence type="ECO:0000256" key="1">
    <source>
        <dbReference type="ARBA" id="ARBA00038090"/>
    </source>
</evidence>